<comment type="caution">
    <text evidence="4">The sequence shown here is derived from an EMBL/GenBank/DDBJ whole genome shotgun (WGS) entry which is preliminary data.</text>
</comment>
<organism evidence="4 5">
    <name type="scientific">Rhodocista pekingensis</name>
    <dbReference type="NCBI Taxonomy" id="201185"/>
    <lineage>
        <taxon>Bacteria</taxon>
        <taxon>Pseudomonadati</taxon>
        <taxon>Pseudomonadota</taxon>
        <taxon>Alphaproteobacteria</taxon>
        <taxon>Rhodospirillales</taxon>
        <taxon>Azospirillaceae</taxon>
        <taxon>Rhodocista</taxon>
    </lineage>
</organism>
<sequence>MPGPGEATVLVTGASGFVGRAVVADLARAGARVHAVVRADGPVPGAAATHPADLLDPAALRALVRDLRPSHLVLCGWHVDPADYLVSPLNAAHRDAARRLAADFLDAGGHRLVALGTCLEYDPPREADCDELATPVRGTSPYAEAKIALHGDLQALFAGRPDDLVWGRLFIPFGEGERPVRLVPSTILSLRAGRPVVVQRPDLVRDFVDVRDAAAMITALLAGRGGGPVNLGSGRGIALKDLALAIGTRLGRPDLVSWPDTMPPGDAPRIVAASGRRDRLTGGYAVTPLADSLDRVVAYWAQVSAAGAAIPPGNR</sequence>
<dbReference type="Gene3D" id="3.40.50.720">
    <property type="entry name" value="NAD(P)-binding Rossmann-like Domain"/>
    <property type="match status" value="1"/>
</dbReference>
<dbReference type="CDD" id="cd08946">
    <property type="entry name" value="SDR_e"/>
    <property type="match status" value="1"/>
</dbReference>
<dbReference type="RefSeq" id="WP_377360533.1">
    <property type="nucleotide sequence ID" value="NZ_JBHTCM010000025.1"/>
</dbReference>
<proteinExistence type="inferred from homology"/>
<dbReference type="InterPro" id="IPR036291">
    <property type="entry name" value="NAD(P)-bd_dom_sf"/>
</dbReference>
<protein>
    <submittedName>
        <fullName evidence="4">NAD-dependent epimerase/dehydratase family protein</fullName>
    </submittedName>
</protein>
<dbReference type="Pfam" id="PF01370">
    <property type="entry name" value="Epimerase"/>
    <property type="match status" value="1"/>
</dbReference>
<dbReference type="EMBL" id="JBHTCM010000025">
    <property type="protein sequence ID" value="MFC7334994.1"/>
    <property type="molecule type" value="Genomic_DNA"/>
</dbReference>
<evidence type="ECO:0000259" key="3">
    <source>
        <dbReference type="Pfam" id="PF01370"/>
    </source>
</evidence>
<keyword evidence="5" id="KW-1185">Reference proteome</keyword>
<dbReference type="InterPro" id="IPR001509">
    <property type="entry name" value="Epimerase_deHydtase"/>
</dbReference>
<dbReference type="SUPFAM" id="SSF51735">
    <property type="entry name" value="NAD(P)-binding Rossmann-fold domains"/>
    <property type="match status" value="1"/>
</dbReference>
<name>A0ABW2KY56_9PROT</name>
<reference evidence="5" key="1">
    <citation type="journal article" date="2019" name="Int. J. Syst. Evol. Microbiol.">
        <title>The Global Catalogue of Microorganisms (GCM) 10K type strain sequencing project: providing services to taxonomists for standard genome sequencing and annotation.</title>
        <authorList>
            <consortium name="The Broad Institute Genomics Platform"/>
            <consortium name="The Broad Institute Genome Sequencing Center for Infectious Disease"/>
            <person name="Wu L."/>
            <person name="Ma J."/>
        </authorList>
    </citation>
    <scope>NUCLEOTIDE SEQUENCE [LARGE SCALE GENOMIC DNA]</scope>
    <source>
        <strain evidence="5">CGMCC 1.16275</strain>
    </source>
</reference>
<comment type="similarity">
    <text evidence="2">Belongs to the NAD(P)-dependent epimerase/dehydratase family.</text>
</comment>
<evidence type="ECO:0000313" key="5">
    <source>
        <dbReference type="Proteomes" id="UP001596456"/>
    </source>
</evidence>
<gene>
    <name evidence="4" type="ORF">ACFQPS_17645</name>
</gene>
<dbReference type="Proteomes" id="UP001596456">
    <property type="component" value="Unassembled WGS sequence"/>
</dbReference>
<evidence type="ECO:0000256" key="1">
    <source>
        <dbReference type="ARBA" id="ARBA00005125"/>
    </source>
</evidence>
<accession>A0ABW2KY56</accession>
<evidence type="ECO:0000256" key="2">
    <source>
        <dbReference type="ARBA" id="ARBA00007637"/>
    </source>
</evidence>
<comment type="pathway">
    <text evidence="1">Bacterial outer membrane biogenesis; LPS O-antigen biosynthesis.</text>
</comment>
<dbReference type="PANTHER" id="PTHR43000">
    <property type="entry name" value="DTDP-D-GLUCOSE 4,6-DEHYDRATASE-RELATED"/>
    <property type="match status" value="1"/>
</dbReference>
<feature type="domain" description="NAD-dependent epimerase/dehydratase" evidence="3">
    <location>
        <begin position="9"/>
        <end position="232"/>
    </location>
</feature>
<evidence type="ECO:0000313" key="4">
    <source>
        <dbReference type="EMBL" id="MFC7334994.1"/>
    </source>
</evidence>